<feature type="compositionally biased region" description="Polar residues" evidence="3">
    <location>
        <begin position="589"/>
        <end position="608"/>
    </location>
</feature>
<evidence type="ECO:0000259" key="4">
    <source>
        <dbReference type="Pfam" id="PF06414"/>
    </source>
</evidence>
<keyword evidence="1" id="KW-0547">Nucleotide-binding</keyword>
<name>A0ABU5NDB2_9RICK</name>
<dbReference type="InterPro" id="IPR010488">
    <property type="entry name" value="Zeta_toxin_domain"/>
</dbReference>
<dbReference type="Proteomes" id="UP001291687">
    <property type="component" value="Unassembled WGS sequence"/>
</dbReference>
<evidence type="ECO:0000313" key="5">
    <source>
        <dbReference type="EMBL" id="MEA0971163.1"/>
    </source>
</evidence>
<gene>
    <name evidence="5" type="ORF">Megvenef_01136</name>
</gene>
<sequence>MKTPKSLEYPEAYNQRDVLTLKPLNQWTQEEELVHLEHNRILQPGFATRTPEELIKNAKLTGEDWLTDVCCPSIQGALAIHLAKEMVVTYKVGEDDLNIQNQKAYKLLLDDNPNIKSELEAKINEKLTANTPPAIELEALARARLQQNNENRIRNNLPELPITEERINAAKAIELDLIRKKFTSEIVDEYIQEQRPRISAALDLKLKDVITPGQNRDFSFLGAAGSGKSTISRQFLSDSQKENCIIVATDNYRAFSIPGSNEHEKNAGKNVFAKTQDLAYMVKELVQKDISTKTSGRPNIIFDAVTLDSGTKKLLQQGIVTSAVAAYSGAPGLVGIAERADYRARDESASPADKGRFVHTTSLLEGHANASSRLLTSVPDKAITTIYDTNVERGQPAIDIGTINTSTNTMQIKDLRVMSEFLNKKNLNAEAIHQVDLIYNTKNPLNLLSTHPENKAKAILDLVPETRFKPAFTIKMMDKKGIEYAELTSVNGAVKLNVLNTTIFNEKALSETIEGGVLRAITRQVEKGGLEASFNTAFDKGDKNSFKESATKLGVGITDKEPKVKKESLIKKLSAQITDKLAQHKPINPMQSKPSKQRKTQSSTKNNSVVSLSVKTLNF</sequence>
<evidence type="ECO:0000313" key="6">
    <source>
        <dbReference type="Proteomes" id="UP001291687"/>
    </source>
</evidence>
<feature type="domain" description="Zeta toxin" evidence="4">
    <location>
        <begin position="222"/>
        <end position="307"/>
    </location>
</feature>
<protein>
    <submittedName>
        <fullName evidence="5">Zeta toxin</fullName>
    </submittedName>
</protein>
<evidence type="ECO:0000256" key="2">
    <source>
        <dbReference type="ARBA" id="ARBA00022840"/>
    </source>
</evidence>
<dbReference type="Pfam" id="PF06414">
    <property type="entry name" value="Zeta_toxin"/>
    <property type="match status" value="1"/>
</dbReference>
<keyword evidence="2" id="KW-0067">ATP-binding</keyword>
<proteinExistence type="predicted"/>
<dbReference type="EMBL" id="JARJFB010000090">
    <property type="protein sequence ID" value="MEA0971163.1"/>
    <property type="molecule type" value="Genomic_DNA"/>
</dbReference>
<evidence type="ECO:0000256" key="3">
    <source>
        <dbReference type="SAM" id="MobiDB-lite"/>
    </source>
</evidence>
<comment type="caution">
    <text evidence="5">The sequence shown here is derived from an EMBL/GenBank/DDBJ whole genome shotgun (WGS) entry which is preliminary data.</text>
</comment>
<keyword evidence="6" id="KW-1185">Reference proteome</keyword>
<feature type="region of interest" description="Disordered" evidence="3">
    <location>
        <begin position="581"/>
        <end position="608"/>
    </location>
</feature>
<evidence type="ECO:0000256" key="1">
    <source>
        <dbReference type="ARBA" id="ARBA00022741"/>
    </source>
</evidence>
<reference evidence="5 6" key="1">
    <citation type="submission" date="2023-03" db="EMBL/GenBank/DDBJ databases">
        <title>Host association and intracellularity evolved multiple times independently in the Rickettsiales.</title>
        <authorList>
            <person name="Castelli M."/>
            <person name="Nardi T."/>
            <person name="Gammuto L."/>
            <person name="Bellinzona G."/>
            <person name="Sabaneyeva E."/>
            <person name="Potekhin A."/>
            <person name="Serra V."/>
            <person name="Petroni G."/>
            <person name="Sassera D."/>
        </authorList>
    </citation>
    <scope>NUCLEOTIDE SEQUENCE [LARGE SCALE GENOMIC DNA]</scope>
    <source>
        <strain evidence="5 6">Sr 2-6</strain>
    </source>
</reference>
<accession>A0ABU5NDB2</accession>
<dbReference type="Gene3D" id="3.40.50.300">
    <property type="entry name" value="P-loop containing nucleotide triphosphate hydrolases"/>
    <property type="match status" value="1"/>
</dbReference>
<dbReference type="InterPro" id="IPR027417">
    <property type="entry name" value="P-loop_NTPase"/>
</dbReference>
<dbReference type="RefSeq" id="WP_322777065.1">
    <property type="nucleotide sequence ID" value="NZ_JARJFB010000090.1"/>
</dbReference>
<organism evidence="5 6">
    <name type="scientific">Candidatus Megaera venefica</name>
    <dbReference type="NCBI Taxonomy" id="2055910"/>
    <lineage>
        <taxon>Bacteria</taxon>
        <taxon>Pseudomonadati</taxon>
        <taxon>Pseudomonadota</taxon>
        <taxon>Alphaproteobacteria</taxon>
        <taxon>Rickettsiales</taxon>
        <taxon>Rickettsiaceae</taxon>
        <taxon>Candidatus Megaera</taxon>
    </lineage>
</organism>
<dbReference type="SUPFAM" id="SSF52540">
    <property type="entry name" value="P-loop containing nucleoside triphosphate hydrolases"/>
    <property type="match status" value="1"/>
</dbReference>